<proteinExistence type="predicted"/>
<sequence>MSVDLHDANLMESVNRFRNTGACVRLRKVPKCADDLTGRRFGRLTVLGYVGSYRTLPTSHTCALWECRCDCGNLTKVPSTSLKQGTTRSCGCLRRDWQKERKQHGGERHAE</sequence>
<evidence type="ECO:0000313" key="1">
    <source>
        <dbReference type="EMBL" id="QAY33135.1"/>
    </source>
</evidence>
<evidence type="ECO:0000313" key="2">
    <source>
        <dbReference type="Proteomes" id="UP000293589"/>
    </source>
</evidence>
<gene>
    <name evidence="1" type="ORF">ESN35_06750</name>
</gene>
<reference evidence="1 2" key="1">
    <citation type="submission" date="2019-01" db="EMBL/GenBank/DDBJ databases">
        <title>Complete genome sequence of Bifidobacterium gallinarum CACC 514.</title>
        <authorList>
            <person name="Jung M."/>
        </authorList>
    </citation>
    <scope>NUCLEOTIDE SEQUENCE [LARGE SCALE GENOMIC DNA]</scope>
    <source>
        <strain evidence="1 2">CACC 514</strain>
    </source>
</reference>
<accession>A0A4P6DUE9</accession>
<organism evidence="1 2">
    <name type="scientific">Bifidobacterium pullorum subsp. gallinarum</name>
    <dbReference type="NCBI Taxonomy" id="78344"/>
    <lineage>
        <taxon>Bacteria</taxon>
        <taxon>Bacillati</taxon>
        <taxon>Actinomycetota</taxon>
        <taxon>Actinomycetes</taxon>
        <taxon>Bifidobacteriales</taxon>
        <taxon>Bifidobacteriaceae</taxon>
        <taxon>Bifidobacterium</taxon>
    </lineage>
</organism>
<dbReference type="Proteomes" id="UP000293589">
    <property type="component" value="Chromosome"/>
</dbReference>
<name>A0A4P6DUE9_9BIFI</name>
<dbReference type="AlphaFoldDB" id="A0A4P6DUE9"/>
<dbReference type="KEGG" id="bgx:ESN35_06750"/>
<protein>
    <submittedName>
        <fullName evidence="1">Uncharacterized protein</fullName>
    </submittedName>
</protein>
<dbReference type="EMBL" id="CP035464">
    <property type="protein sequence ID" value="QAY33135.1"/>
    <property type="molecule type" value="Genomic_DNA"/>
</dbReference>